<comment type="caution">
    <text evidence="6">The sequence shown here is derived from an EMBL/GenBank/DDBJ whole genome shotgun (WGS) entry which is preliminary data.</text>
</comment>
<keyword evidence="7" id="KW-1185">Reference proteome</keyword>
<keyword evidence="1" id="KW-0805">Transcription regulation</keyword>
<evidence type="ECO:0000259" key="5">
    <source>
        <dbReference type="PROSITE" id="PS50977"/>
    </source>
</evidence>
<dbReference type="RefSeq" id="WP_184078214.1">
    <property type="nucleotide sequence ID" value="NZ_JACIJP010000001.1"/>
</dbReference>
<dbReference type="Gene3D" id="1.10.10.60">
    <property type="entry name" value="Homeodomain-like"/>
    <property type="match status" value="1"/>
</dbReference>
<dbReference type="EMBL" id="JACIJP010000001">
    <property type="protein sequence ID" value="MBB6123362.1"/>
    <property type="molecule type" value="Genomic_DNA"/>
</dbReference>
<dbReference type="GO" id="GO:0003700">
    <property type="term" value="F:DNA-binding transcription factor activity"/>
    <property type="evidence" value="ECO:0007669"/>
    <property type="project" value="TreeGrafter"/>
</dbReference>
<dbReference type="InterPro" id="IPR001647">
    <property type="entry name" value="HTH_TetR"/>
</dbReference>
<dbReference type="PRINTS" id="PR00455">
    <property type="entry name" value="HTHTETR"/>
</dbReference>
<dbReference type="GO" id="GO:0000976">
    <property type="term" value="F:transcription cis-regulatory region binding"/>
    <property type="evidence" value="ECO:0007669"/>
    <property type="project" value="TreeGrafter"/>
</dbReference>
<dbReference type="SUPFAM" id="SSF46689">
    <property type="entry name" value="Homeodomain-like"/>
    <property type="match status" value="1"/>
</dbReference>
<dbReference type="Proteomes" id="UP000552700">
    <property type="component" value="Unassembled WGS sequence"/>
</dbReference>
<proteinExistence type="predicted"/>
<keyword evidence="2 4" id="KW-0238">DNA-binding</keyword>
<evidence type="ECO:0000313" key="7">
    <source>
        <dbReference type="Proteomes" id="UP000552700"/>
    </source>
</evidence>
<sequence length="228" mass="25013">MSQVGLRERTRRAVQKEITEAANALFLARGYEQTTIEDIASAVGLSQRSVFRYFPSKEELIIGKFEFVAEEMLEIFRTRPAHEPVWDSLRRMFDLLVPLEDNPQEHDVAKAILGIIFSTPALFASYLQKLQQIQQAIVMAAIEQAGASRLPRSGDDPVLRALIAAAFGCLVAAQQSWLAAGANGKFGDWIDRAMTRARPADEAVKAPRSAAGSKGKYNAKVALAIVPA</sequence>
<reference evidence="6 7" key="1">
    <citation type="submission" date="2020-08" db="EMBL/GenBank/DDBJ databases">
        <title>Genomic Encyclopedia of Type Strains, Phase IV (KMG-IV): sequencing the most valuable type-strain genomes for metagenomic binning, comparative biology and taxonomic classification.</title>
        <authorList>
            <person name="Goeker M."/>
        </authorList>
    </citation>
    <scope>NUCLEOTIDE SEQUENCE [LARGE SCALE GENOMIC DNA]</scope>
    <source>
        <strain evidence="6 7">DSM 102255</strain>
    </source>
</reference>
<gene>
    <name evidence="6" type="ORF">FHS92_001069</name>
</gene>
<protein>
    <submittedName>
        <fullName evidence="6">AcrR family transcriptional regulator</fullName>
    </submittedName>
</protein>
<dbReference type="InterPro" id="IPR023772">
    <property type="entry name" value="DNA-bd_HTH_TetR-type_CS"/>
</dbReference>
<dbReference type="InterPro" id="IPR041347">
    <property type="entry name" value="MftR_C"/>
</dbReference>
<dbReference type="Gene3D" id="1.10.357.10">
    <property type="entry name" value="Tetracycline Repressor, domain 2"/>
    <property type="match status" value="1"/>
</dbReference>
<accession>A0A841IZ08</accession>
<dbReference type="InterPro" id="IPR050109">
    <property type="entry name" value="HTH-type_TetR-like_transc_reg"/>
</dbReference>
<feature type="DNA-binding region" description="H-T-H motif" evidence="4">
    <location>
        <begin position="35"/>
        <end position="54"/>
    </location>
</feature>
<dbReference type="PROSITE" id="PS01081">
    <property type="entry name" value="HTH_TETR_1"/>
    <property type="match status" value="1"/>
</dbReference>
<evidence type="ECO:0000256" key="3">
    <source>
        <dbReference type="ARBA" id="ARBA00023163"/>
    </source>
</evidence>
<dbReference type="PROSITE" id="PS50977">
    <property type="entry name" value="HTH_TETR_2"/>
    <property type="match status" value="1"/>
</dbReference>
<name>A0A841IZ08_9SPHN</name>
<evidence type="ECO:0000313" key="6">
    <source>
        <dbReference type="EMBL" id="MBB6123362.1"/>
    </source>
</evidence>
<feature type="domain" description="HTH tetR-type" evidence="5">
    <location>
        <begin position="12"/>
        <end position="72"/>
    </location>
</feature>
<dbReference type="InterPro" id="IPR009057">
    <property type="entry name" value="Homeodomain-like_sf"/>
</dbReference>
<evidence type="ECO:0000256" key="1">
    <source>
        <dbReference type="ARBA" id="ARBA00023015"/>
    </source>
</evidence>
<evidence type="ECO:0000256" key="2">
    <source>
        <dbReference type="ARBA" id="ARBA00023125"/>
    </source>
</evidence>
<keyword evidence="3" id="KW-0804">Transcription</keyword>
<organism evidence="6 7">
    <name type="scientific">Sphingobium subterraneum</name>
    <dbReference type="NCBI Taxonomy" id="627688"/>
    <lineage>
        <taxon>Bacteria</taxon>
        <taxon>Pseudomonadati</taxon>
        <taxon>Pseudomonadota</taxon>
        <taxon>Alphaproteobacteria</taxon>
        <taxon>Sphingomonadales</taxon>
        <taxon>Sphingomonadaceae</taxon>
        <taxon>Sphingobium</taxon>
    </lineage>
</organism>
<dbReference type="PANTHER" id="PTHR30055">
    <property type="entry name" value="HTH-TYPE TRANSCRIPTIONAL REGULATOR RUTR"/>
    <property type="match status" value="1"/>
</dbReference>
<evidence type="ECO:0000256" key="4">
    <source>
        <dbReference type="PROSITE-ProRule" id="PRU00335"/>
    </source>
</evidence>
<dbReference type="AlphaFoldDB" id="A0A841IZ08"/>
<dbReference type="PANTHER" id="PTHR30055:SF234">
    <property type="entry name" value="HTH-TYPE TRANSCRIPTIONAL REGULATOR BETI"/>
    <property type="match status" value="1"/>
</dbReference>
<dbReference type="Pfam" id="PF00440">
    <property type="entry name" value="TetR_N"/>
    <property type="match status" value="1"/>
</dbReference>
<dbReference type="Pfam" id="PF17754">
    <property type="entry name" value="TetR_C_14"/>
    <property type="match status" value="1"/>
</dbReference>